<organism evidence="8 9">
    <name type="scientific">Methanoculleus frigidifontis</name>
    <dbReference type="NCBI Taxonomy" id="2584085"/>
    <lineage>
        <taxon>Archaea</taxon>
        <taxon>Methanobacteriati</taxon>
        <taxon>Methanobacteriota</taxon>
        <taxon>Stenosarchaea group</taxon>
        <taxon>Methanomicrobia</taxon>
        <taxon>Methanomicrobiales</taxon>
        <taxon>Methanomicrobiaceae</taxon>
        <taxon>Methanoculleus</taxon>
    </lineage>
</organism>
<dbReference type="InterPro" id="IPR013785">
    <property type="entry name" value="Aldolase_TIM"/>
</dbReference>
<keyword evidence="5" id="KW-0408">Iron</keyword>
<dbReference type="InterPro" id="IPR007197">
    <property type="entry name" value="rSAM"/>
</dbReference>
<keyword evidence="6" id="KW-0411">Iron-sulfur</keyword>
<evidence type="ECO:0000313" key="8">
    <source>
        <dbReference type="EMBL" id="MDN7024432.1"/>
    </source>
</evidence>
<dbReference type="NCBIfam" id="TIGR02495">
    <property type="entry name" value="NrdG2"/>
    <property type="match status" value="1"/>
</dbReference>
<evidence type="ECO:0000256" key="2">
    <source>
        <dbReference type="ARBA" id="ARBA00022485"/>
    </source>
</evidence>
<dbReference type="SFLD" id="SFLDS00029">
    <property type="entry name" value="Radical_SAM"/>
    <property type="match status" value="1"/>
</dbReference>
<dbReference type="SUPFAM" id="SSF102114">
    <property type="entry name" value="Radical SAM enzymes"/>
    <property type="match status" value="1"/>
</dbReference>
<feature type="domain" description="Radical SAM core" evidence="7">
    <location>
        <begin position="15"/>
        <end position="223"/>
    </location>
</feature>
<dbReference type="InterPro" id="IPR058240">
    <property type="entry name" value="rSAM_sf"/>
</dbReference>
<dbReference type="RefSeq" id="WP_301663535.1">
    <property type="nucleotide sequence ID" value="NZ_VCYH01000003.1"/>
</dbReference>
<evidence type="ECO:0000256" key="5">
    <source>
        <dbReference type="ARBA" id="ARBA00023004"/>
    </source>
</evidence>
<comment type="caution">
    <text evidence="8">The sequence shown here is derived from an EMBL/GenBank/DDBJ whole genome shotgun (WGS) entry which is preliminary data.</text>
</comment>
<dbReference type="Proteomes" id="UP001168338">
    <property type="component" value="Unassembled WGS sequence"/>
</dbReference>
<dbReference type="EMBL" id="VCYH01000003">
    <property type="protein sequence ID" value="MDN7024432.1"/>
    <property type="molecule type" value="Genomic_DNA"/>
</dbReference>
<dbReference type="Pfam" id="PF04055">
    <property type="entry name" value="Radical_SAM"/>
    <property type="match status" value="1"/>
</dbReference>
<sequence>MKVNFGGFVPVSTVDWRGRAVCTVFFRGCPADCYYCHNRSIREGEDMREVAEIARMIDESLLLISGVVFSGGEATMQKEGLLALAEACRKRGLAVGLQTNGMFPATLQALLDRDLVDMVALDLKTRWERYDELLAVPAVDRVKHSLALCTAAAESGDLEHFEVVVTLFRGWEDDLAYIAPEVRGGDLVLQQGVYGTIPPLTREELLAVADTLSRQVAVRTREDGEVPCDGLGRRQC</sequence>
<gene>
    <name evidence="8" type="ORF">FGU65_05940</name>
</gene>
<proteinExistence type="predicted"/>
<evidence type="ECO:0000256" key="6">
    <source>
        <dbReference type="ARBA" id="ARBA00023014"/>
    </source>
</evidence>
<dbReference type="PANTHER" id="PTHR30352:SF5">
    <property type="entry name" value="PYRUVATE FORMATE-LYASE 1-ACTIVATING ENZYME"/>
    <property type="match status" value="1"/>
</dbReference>
<dbReference type="PROSITE" id="PS51918">
    <property type="entry name" value="RADICAL_SAM"/>
    <property type="match status" value="1"/>
</dbReference>
<dbReference type="InterPro" id="IPR012840">
    <property type="entry name" value="NrdG2"/>
</dbReference>
<accession>A0ABT8M921</accession>
<dbReference type="Gene3D" id="3.20.20.70">
    <property type="entry name" value="Aldolase class I"/>
    <property type="match status" value="1"/>
</dbReference>
<reference evidence="8" key="1">
    <citation type="submission" date="2019-05" db="EMBL/GenBank/DDBJ databases">
        <title>Methanoculleus sp. FWC-SCC1, a methanogenic archaeon isolated from deep marine cold seep.</title>
        <authorList>
            <person name="Chen Y.-W."/>
            <person name="Chen S.-C."/>
            <person name="Teng N.-H."/>
            <person name="Lai M.-C."/>
        </authorList>
    </citation>
    <scope>NUCLEOTIDE SEQUENCE</scope>
    <source>
        <strain evidence="8">FWC-SCC1</strain>
    </source>
</reference>
<dbReference type="InterPro" id="IPR034457">
    <property type="entry name" value="Organic_radical-activating"/>
</dbReference>
<keyword evidence="3" id="KW-0949">S-adenosyl-L-methionine</keyword>
<evidence type="ECO:0000259" key="7">
    <source>
        <dbReference type="PROSITE" id="PS51918"/>
    </source>
</evidence>
<evidence type="ECO:0000256" key="3">
    <source>
        <dbReference type="ARBA" id="ARBA00022691"/>
    </source>
</evidence>
<evidence type="ECO:0000256" key="1">
    <source>
        <dbReference type="ARBA" id="ARBA00001966"/>
    </source>
</evidence>
<keyword evidence="4" id="KW-0479">Metal-binding</keyword>
<dbReference type="CDD" id="cd01335">
    <property type="entry name" value="Radical_SAM"/>
    <property type="match status" value="1"/>
</dbReference>
<keyword evidence="9" id="KW-1185">Reference proteome</keyword>
<dbReference type="SFLD" id="SFLDG01094">
    <property type="entry name" value="Uncharacterised_Radical_SAM_Su"/>
    <property type="match status" value="1"/>
</dbReference>
<evidence type="ECO:0000313" key="9">
    <source>
        <dbReference type="Proteomes" id="UP001168338"/>
    </source>
</evidence>
<name>A0ABT8M921_9EURY</name>
<comment type="cofactor">
    <cofactor evidence="1">
        <name>[4Fe-4S] cluster</name>
        <dbReference type="ChEBI" id="CHEBI:49883"/>
    </cofactor>
</comment>
<evidence type="ECO:0000256" key="4">
    <source>
        <dbReference type="ARBA" id="ARBA00022723"/>
    </source>
</evidence>
<protein>
    <submittedName>
        <fullName evidence="8">Anaerobic ribonucleoside-triphosphate reductase activating protein</fullName>
    </submittedName>
</protein>
<dbReference type="PANTHER" id="PTHR30352">
    <property type="entry name" value="PYRUVATE FORMATE-LYASE-ACTIVATING ENZYME"/>
    <property type="match status" value="1"/>
</dbReference>
<keyword evidence="2" id="KW-0004">4Fe-4S</keyword>